<dbReference type="InterPro" id="IPR005825">
    <property type="entry name" value="Ribosomal_uL24_CS"/>
</dbReference>
<evidence type="ECO:0000256" key="9">
    <source>
        <dbReference type="RuleBase" id="RU003477"/>
    </source>
</evidence>
<evidence type="ECO:0000256" key="7">
    <source>
        <dbReference type="ARBA" id="ARBA00058688"/>
    </source>
</evidence>
<comment type="caution">
    <text evidence="11">The sequence shown here is derived from an EMBL/GenBank/DDBJ whole genome shotgun (WGS) entry which is preliminary data.</text>
</comment>
<dbReference type="GO" id="GO:1990904">
    <property type="term" value="C:ribonucleoprotein complex"/>
    <property type="evidence" value="ECO:0007669"/>
    <property type="project" value="UniProtKB-KW"/>
</dbReference>
<gene>
    <name evidence="8" type="primary">rplX</name>
    <name evidence="11" type="ORF">GF339_20610</name>
</gene>
<dbReference type="InterPro" id="IPR014722">
    <property type="entry name" value="Rib_uL2_dom2"/>
</dbReference>
<keyword evidence="4 8" id="KW-0689">Ribosomal protein</keyword>
<proteinExistence type="inferred from homology"/>
<dbReference type="GO" id="GO:0019843">
    <property type="term" value="F:rRNA binding"/>
    <property type="evidence" value="ECO:0007669"/>
    <property type="project" value="UniProtKB-UniRule"/>
</dbReference>
<keyword evidence="3 8" id="KW-0694">RNA-binding</keyword>
<dbReference type="FunFam" id="2.30.30.30:FF:000004">
    <property type="entry name" value="50S ribosomal protein L24"/>
    <property type="match status" value="1"/>
</dbReference>
<protein>
    <recommendedName>
        <fullName evidence="6 8">Large ribosomal subunit protein uL24</fullName>
    </recommendedName>
</protein>
<dbReference type="InterPro" id="IPR008991">
    <property type="entry name" value="Translation_prot_SH3-like_sf"/>
</dbReference>
<dbReference type="Proteomes" id="UP000649604">
    <property type="component" value="Unassembled WGS sequence"/>
</dbReference>
<keyword evidence="2 8" id="KW-0699">rRNA-binding</keyword>
<comment type="similarity">
    <text evidence="1 8 9">Belongs to the universal ribosomal protein uL24 family.</text>
</comment>
<dbReference type="InterPro" id="IPR005824">
    <property type="entry name" value="KOW"/>
</dbReference>
<dbReference type="SUPFAM" id="SSF50104">
    <property type="entry name" value="Translation proteins SH3-like domain"/>
    <property type="match status" value="1"/>
</dbReference>
<dbReference type="CDD" id="cd06089">
    <property type="entry name" value="KOW_RPL26"/>
    <property type="match status" value="1"/>
</dbReference>
<evidence type="ECO:0000256" key="6">
    <source>
        <dbReference type="ARBA" id="ARBA00035206"/>
    </source>
</evidence>
<dbReference type="AlphaFoldDB" id="A0A9D5Q7L0"/>
<reference evidence="11" key="1">
    <citation type="submission" date="2019-11" db="EMBL/GenBank/DDBJ databases">
        <title>Microbial mats filling the niche in hypersaline microbial mats.</title>
        <authorList>
            <person name="Wong H.L."/>
            <person name="Macleod F.I."/>
            <person name="White R.A. III"/>
            <person name="Burns B.P."/>
        </authorList>
    </citation>
    <scope>NUCLEOTIDE SEQUENCE</scope>
    <source>
        <strain evidence="11">Rbin_158</strain>
    </source>
</reference>
<dbReference type="PANTHER" id="PTHR12903">
    <property type="entry name" value="MITOCHONDRIAL RIBOSOMAL PROTEIN L24"/>
    <property type="match status" value="1"/>
</dbReference>
<evidence type="ECO:0000256" key="3">
    <source>
        <dbReference type="ARBA" id="ARBA00022884"/>
    </source>
</evidence>
<accession>A0A9D5Q7L0</accession>
<dbReference type="HAMAP" id="MF_01326_B">
    <property type="entry name" value="Ribosomal_uL24_B"/>
    <property type="match status" value="1"/>
</dbReference>
<dbReference type="NCBIfam" id="TIGR01079">
    <property type="entry name" value="rplX_bact"/>
    <property type="match status" value="1"/>
</dbReference>
<evidence type="ECO:0000313" key="12">
    <source>
        <dbReference type="Proteomes" id="UP000649604"/>
    </source>
</evidence>
<keyword evidence="5 8" id="KW-0687">Ribonucleoprotein</keyword>
<name>A0A9D5Q7L0_9BACT</name>
<dbReference type="SMART" id="SM00739">
    <property type="entry name" value="KOW"/>
    <property type="match status" value="1"/>
</dbReference>
<organism evidence="11 12">
    <name type="scientific">candidate division KSB3 bacterium</name>
    <dbReference type="NCBI Taxonomy" id="2044937"/>
    <lineage>
        <taxon>Bacteria</taxon>
        <taxon>candidate division KSB3</taxon>
    </lineage>
</organism>
<dbReference type="InterPro" id="IPR041988">
    <property type="entry name" value="Ribosomal_uL24_KOW"/>
</dbReference>
<dbReference type="GO" id="GO:0003735">
    <property type="term" value="F:structural constituent of ribosome"/>
    <property type="evidence" value="ECO:0007669"/>
    <property type="project" value="InterPro"/>
</dbReference>
<evidence type="ECO:0000259" key="10">
    <source>
        <dbReference type="SMART" id="SM00739"/>
    </source>
</evidence>
<comment type="function">
    <text evidence="8">One of two assembly initiator proteins, it binds directly to the 5'-end of the 23S rRNA, where it nucleates assembly of the 50S subunit.</text>
</comment>
<dbReference type="Pfam" id="PF00467">
    <property type="entry name" value="KOW"/>
    <property type="match status" value="1"/>
</dbReference>
<sequence>MKKTTPKLHVKKNDVVEVIAGKEKGKTGKVLKAYPAKGRVIVEHLNMIKKHTKRRSQGQGGGIIEREGTIHVSNVMLVCPSCKQSTRLGKKFLEDGVKVRVCKKCGEVVER</sequence>
<dbReference type="GO" id="GO:0006412">
    <property type="term" value="P:translation"/>
    <property type="evidence" value="ECO:0007669"/>
    <property type="project" value="UniProtKB-UniRule"/>
</dbReference>
<evidence type="ECO:0000256" key="5">
    <source>
        <dbReference type="ARBA" id="ARBA00023274"/>
    </source>
</evidence>
<comment type="subunit">
    <text evidence="8">Part of the 50S ribosomal subunit.</text>
</comment>
<evidence type="ECO:0000256" key="1">
    <source>
        <dbReference type="ARBA" id="ARBA00010618"/>
    </source>
</evidence>
<evidence type="ECO:0000256" key="4">
    <source>
        <dbReference type="ARBA" id="ARBA00022980"/>
    </source>
</evidence>
<evidence type="ECO:0000256" key="8">
    <source>
        <dbReference type="HAMAP-Rule" id="MF_01326"/>
    </source>
</evidence>
<dbReference type="Pfam" id="PF17136">
    <property type="entry name" value="ribosomal_L24"/>
    <property type="match status" value="1"/>
</dbReference>
<comment type="function">
    <text evidence="7 8">One of the proteins that surrounds the polypeptide exit tunnel on the outside of the subunit.</text>
</comment>
<evidence type="ECO:0000256" key="2">
    <source>
        <dbReference type="ARBA" id="ARBA00022730"/>
    </source>
</evidence>
<feature type="domain" description="KOW" evidence="10">
    <location>
        <begin position="9"/>
        <end position="36"/>
    </location>
</feature>
<dbReference type="EMBL" id="WJJP01000669">
    <property type="protein sequence ID" value="MBD3327000.1"/>
    <property type="molecule type" value="Genomic_DNA"/>
</dbReference>
<evidence type="ECO:0000313" key="11">
    <source>
        <dbReference type="EMBL" id="MBD3327000.1"/>
    </source>
</evidence>
<dbReference type="InterPro" id="IPR057264">
    <property type="entry name" value="Ribosomal_uL24_C"/>
</dbReference>
<dbReference type="GO" id="GO:0005840">
    <property type="term" value="C:ribosome"/>
    <property type="evidence" value="ECO:0007669"/>
    <property type="project" value="UniProtKB-KW"/>
</dbReference>
<dbReference type="Gene3D" id="2.30.30.30">
    <property type="match status" value="1"/>
</dbReference>
<dbReference type="InterPro" id="IPR003256">
    <property type="entry name" value="Ribosomal_uL24"/>
</dbReference>
<dbReference type="PROSITE" id="PS01108">
    <property type="entry name" value="RIBOSOMAL_L24"/>
    <property type="match status" value="1"/>
</dbReference>